<reference evidence="10 11" key="1">
    <citation type="journal article" date="2016" name="Environ. Microbiol.">
        <title>Genomic resolution of a cold subsurface aquifer community provides metabolic insights for novel microbes adapted to high CO concentrations.</title>
        <authorList>
            <person name="Probst A.J."/>
            <person name="Castelle C.J."/>
            <person name="Singh A."/>
            <person name="Brown C.T."/>
            <person name="Anantharaman K."/>
            <person name="Sharon I."/>
            <person name="Hug L.A."/>
            <person name="Burstein D."/>
            <person name="Emerson J.B."/>
            <person name="Thomas B.C."/>
            <person name="Banfield J.F."/>
        </authorList>
    </citation>
    <scope>NUCLEOTIDE SEQUENCE [LARGE SCALE GENOMIC DNA]</scope>
    <source>
        <strain evidence="10">CG2_30_40_21</strain>
    </source>
</reference>
<evidence type="ECO:0000256" key="5">
    <source>
        <dbReference type="ARBA" id="ARBA00022695"/>
    </source>
</evidence>
<comment type="subcellular location">
    <subcellularLocation>
        <location evidence="1">Cytoplasm</location>
    </subcellularLocation>
</comment>
<protein>
    <recommendedName>
        <fullName evidence="3">DNA polymerase III subunit alpha</fullName>
        <ecNumber evidence="2">2.7.7.7</ecNumber>
    </recommendedName>
</protein>
<dbReference type="InterPro" id="IPR004013">
    <property type="entry name" value="PHP_dom"/>
</dbReference>
<dbReference type="InterPro" id="IPR003141">
    <property type="entry name" value="Pol/His_phosphatase_N"/>
</dbReference>
<gene>
    <name evidence="10" type="ORF">AUJ95_06850</name>
</gene>
<dbReference type="InterPro" id="IPR029460">
    <property type="entry name" value="DNAPol_HHH"/>
</dbReference>
<evidence type="ECO:0000313" key="10">
    <source>
        <dbReference type="EMBL" id="OIP38392.1"/>
    </source>
</evidence>
<evidence type="ECO:0000256" key="1">
    <source>
        <dbReference type="ARBA" id="ARBA00004496"/>
    </source>
</evidence>
<evidence type="ECO:0000256" key="4">
    <source>
        <dbReference type="ARBA" id="ARBA00022679"/>
    </source>
</evidence>
<dbReference type="AlphaFoldDB" id="A0A1J5E6S8"/>
<evidence type="ECO:0000259" key="9">
    <source>
        <dbReference type="SMART" id="SM00481"/>
    </source>
</evidence>
<dbReference type="Pfam" id="PF02811">
    <property type="entry name" value="PHP"/>
    <property type="match status" value="1"/>
</dbReference>
<accession>A0A1J5E6S8</accession>
<evidence type="ECO:0000256" key="2">
    <source>
        <dbReference type="ARBA" id="ARBA00012417"/>
    </source>
</evidence>
<dbReference type="GO" id="GO:0006260">
    <property type="term" value="P:DNA replication"/>
    <property type="evidence" value="ECO:0007669"/>
    <property type="project" value="UniProtKB-KW"/>
</dbReference>
<sequence>MEHSKFVHLHTHTEYSLLDGAARVEALIERAYKLKMPALAITDHGNMFGAIEFYKYAYKIGIKPIIGCELYIAPESRLDKNAVQGAVTNYHGICLVRNEEGYKNLMKLVSIGYTEGFYYKPRVDRGMLAQYSKGLIFMSGCVKGEIASLILRGQDKMARERAQEFQKMFGEDNFYLELHSHGLKEEVIVNQHLIGMSVDMSIPLVAANDVHYLFKEDAEAHDILLCIQTNKHVADTDRLRFSSNEFYLKTYEEMNDLFSQFPKAIENTIGIAKRCNLELDFGHTHLPHYHTPEDVPLPDYLRQLCMERLEERYPEVTEEILNRLNHEIQVITQMKYPGYFLIVWDLINYARQKGIPVGPGRGSAAGSIVSYLLGITDIDPIRYNLLFERFLNPERVSMPDIDIDFCYERRDEVIDYVISKYGKERVAQIITFGTMLAKGVIRDVGRALDIPYGEVDKIAKLIPNELHITLLESIKKVPELAKIYEEGGLKQRLIDTALKLEGVARHASTHAAGVVIAEDPLTEFAPLYRDPKSESIVTQYAKDAIESIGLLKMDFLGLKTLTTIHNMIILLKEKRGITIDISTIPIDDEKTFQLLSEGETIGVFQLESSGMRELCRKLQPDMFEDVIALVALYRPGPLNSGMVDEFILSKHGKKIKYLHPKLKHILEETYGVMVYQEQVMNIAVVLGGFSMAQADELRRAMAKKVPEKMEKMNKLFVEGASNNGLFPEMAAKIFDLMAKFAEYGFNKSHSAAYALIAYQTAYLKAHFPVEFMAALLTAELGNTDKISAYIAECKRMGIAVLPPDINQSDLSFTPVQDKIRFGLNGIKNVGNIAINSIITARKIEPFKSIYDFCKRVDSRVVNKRVIESLINCGGFDSTGAKRAQLAQVIDNAIKIGSQKVNKAMSLFEMFGQKDVVDEVERLPDIPEWSETALLKLEKELIGIYLTSHPLAQYEQEFKKYTTCPISQLKEHKDEEIVVIGGMISQLKKILTKKSAKQMAFVTLEDMADSVEVVFLPDVFETASDRLILDEVVLIKGKLEIGEDKFKILAKELIEASKAITLVTAVHVRLKDGFEDNCLNLLKETLLQFKGVKPVYIHIPEKEGNETIVLTGHGFRVTPSDELVNRIEGVVGEGGVWFGFNGGIGK</sequence>
<dbReference type="GO" id="GO:0003887">
    <property type="term" value="F:DNA-directed DNA polymerase activity"/>
    <property type="evidence" value="ECO:0007669"/>
    <property type="project" value="UniProtKB-KW"/>
</dbReference>
<evidence type="ECO:0000256" key="3">
    <source>
        <dbReference type="ARBA" id="ARBA00019114"/>
    </source>
</evidence>
<dbReference type="SMART" id="SM00481">
    <property type="entry name" value="POLIIIAc"/>
    <property type="match status" value="1"/>
</dbReference>
<dbReference type="CDD" id="cd04485">
    <property type="entry name" value="DnaE_OBF"/>
    <property type="match status" value="1"/>
</dbReference>
<dbReference type="NCBIfam" id="NF004226">
    <property type="entry name" value="PRK05673.1"/>
    <property type="match status" value="1"/>
</dbReference>
<dbReference type="GO" id="GO:0003676">
    <property type="term" value="F:nucleic acid binding"/>
    <property type="evidence" value="ECO:0007669"/>
    <property type="project" value="InterPro"/>
</dbReference>
<keyword evidence="5" id="KW-0548">Nucleotidyltransferase</keyword>
<keyword evidence="6" id="KW-0235">DNA replication</keyword>
<dbReference type="InterPro" id="IPR016195">
    <property type="entry name" value="Pol/histidinol_Pase-like"/>
</dbReference>
<dbReference type="PANTHER" id="PTHR32294">
    <property type="entry name" value="DNA POLYMERASE III SUBUNIT ALPHA"/>
    <property type="match status" value="1"/>
</dbReference>
<evidence type="ECO:0000256" key="8">
    <source>
        <dbReference type="ARBA" id="ARBA00049244"/>
    </source>
</evidence>
<dbReference type="SUPFAM" id="SSF89550">
    <property type="entry name" value="PHP domain-like"/>
    <property type="match status" value="1"/>
</dbReference>
<proteinExistence type="predicted"/>
<dbReference type="InterPro" id="IPR004365">
    <property type="entry name" value="NA-bd_OB_tRNA"/>
</dbReference>
<dbReference type="Pfam" id="PF01336">
    <property type="entry name" value="tRNA_anti-codon"/>
    <property type="match status" value="1"/>
</dbReference>
<feature type="domain" description="Polymerase/histidinol phosphatase N-terminal" evidence="9">
    <location>
        <begin position="7"/>
        <end position="74"/>
    </location>
</feature>
<dbReference type="CDD" id="cd12113">
    <property type="entry name" value="PHP_PolIIIA_DnaE3"/>
    <property type="match status" value="1"/>
</dbReference>
<dbReference type="Proteomes" id="UP000183085">
    <property type="component" value="Unassembled WGS sequence"/>
</dbReference>
<evidence type="ECO:0000256" key="7">
    <source>
        <dbReference type="ARBA" id="ARBA00022932"/>
    </source>
</evidence>
<comment type="catalytic activity">
    <reaction evidence="8">
        <text>DNA(n) + a 2'-deoxyribonucleoside 5'-triphosphate = DNA(n+1) + diphosphate</text>
        <dbReference type="Rhea" id="RHEA:22508"/>
        <dbReference type="Rhea" id="RHEA-COMP:17339"/>
        <dbReference type="Rhea" id="RHEA-COMP:17340"/>
        <dbReference type="ChEBI" id="CHEBI:33019"/>
        <dbReference type="ChEBI" id="CHEBI:61560"/>
        <dbReference type="ChEBI" id="CHEBI:173112"/>
        <dbReference type="EC" id="2.7.7.7"/>
    </reaction>
</comment>
<dbReference type="InterPro" id="IPR004805">
    <property type="entry name" value="DnaE2/DnaE/PolC"/>
</dbReference>
<dbReference type="GO" id="GO:0008408">
    <property type="term" value="F:3'-5' exonuclease activity"/>
    <property type="evidence" value="ECO:0007669"/>
    <property type="project" value="InterPro"/>
</dbReference>
<dbReference type="NCBIfam" id="NF005298">
    <property type="entry name" value="PRK06826.1"/>
    <property type="match status" value="1"/>
</dbReference>
<dbReference type="SUPFAM" id="SSF160975">
    <property type="entry name" value="AF1531-like"/>
    <property type="match status" value="1"/>
</dbReference>
<dbReference type="NCBIfam" id="TIGR00594">
    <property type="entry name" value="polc"/>
    <property type="match status" value="1"/>
</dbReference>
<dbReference type="STRING" id="1817895.AUJ95_06850"/>
<keyword evidence="7" id="KW-0239">DNA-directed DNA polymerase</keyword>
<dbReference type="GO" id="GO:0005737">
    <property type="term" value="C:cytoplasm"/>
    <property type="evidence" value="ECO:0007669"/>
    <property type="project" value="UniProtKB-SubCell"/>
</dbReference>
<dbReference type="InterPro" id="IPR041931">
    <property type="entry name" value="DNA_pol3_alpha_thumb_dom"/>
</dbReference>
<dbReference type="Pfam" id="PF07733">
    <property type="entry name" value="DNA_pol3_alpha"/>
    <property type="match status" value="1"/>
</dbReference>
<dbReference type="Gene3D" id="1.10.10.1600">
    <property type="entry name" value="Bacterial DNA polymerase III alpha subunit, thumb domain"/>
    <property type="match status" value="1"/>
</dbReference>
<evidence type="ECO:0000313" key="11">
    <source>
        <dbReference type="Proteomes" id="UP000183085"/>
    </source>
</evidence>
<evidence type="ECO:0000256" key="6">
    <source>
        <dbReference type="ARBA" id="ARBA00022705"/>
    </source>
</evidence>
<comment type="caution">
    <text evidence="10">The sequence shown here is derived from an EMBL/GenBank/DDBJ whole genome shotgun (WGS) entry which is preliminary data.</text>
</comment>
<keyword evidence="4" id="KW-0808">Transferase</keyword>
<dbReference type="Pfam" id="PF14579">
    <property type="entry name" value="HHH_6"/>
    <property type="match status" value="1"/>
</dbReference>
<dbReference type="InterPro" id="IPR040982">
    <property type="entry name" value="DNA_pol3_finger"/>
</dbReference>
<organism evidence="10 11">
    <name type="scientific">Candidatus Desantisbacteria bacterium CG2_30_40_21</name>
    <dbReference type="NCBI Taxonomy" id="1817895"/>
    <lineage>
        <taxon>Bacteria</taxon>
        <taxon>Candidatus Desantisiibacteriota</taxon>
    </lineage>
</organism>
<dbReference type="InterPro" id="IPR011708">
    <property type="entry name" value="DNA_pol3_alpha_NTPase_dom"/>
</dbReference>
<dbReference type="PANTHER" id="PTHR32294:SF0">
    <property type="entry name" value="DNA POLYMERASE III SUBUNIT ALPHA"/>
    <property type="match status" value="1"/>
</dbReference>
<dbReference type="EC" id="2.7.7.7" evidence="2"/>
<dbReference type="EMBL" id="MNYI01000179">
    <property type="protein sequence ID" value="OIP38392.1"/>
    <property type="molecule type" value="Genomic_DNA"/>
</dbReference>
<name>A0A1J5E6S8_9BACT</name>
<dbReference type="Gene3D" id="3.20.20.140">
    <property type="entry name" value="Metal-dependent hydrolases"/>
    <property type="match status" value="1"/>
</dbReference>
<dbReference type="Pfam" id="PF17657">
    <property type="entry name" value="DNA_pol3_finger"/>
    <property type="match status" value="1"/>
</dbReference>
<dbReference type="Gene3D" id="1.10.150.870">
    <property type="match status" value="1"/>
</dbReference>